<accession>A0A1G5UXV9</accession>
<sequence>MIRDSDYIDNKMMFIVKSEIRLKILTELNARPQTVKEIVDNTNMVYSSVSNNINRLELNDHVQKIDRVYEITPMTRLHFNQLMEFKKSIDVIKNFDSFWSKHKIKYLNNELIENITELYESRLIETNPTDIYRTHNNVKKQLKESKNVKGILPYIHPDYPELIEDILREDGNVELIMERRIYKGIIKQIDEGIKRKSIKSGRLKIHVLNESIELYLLICDNSMNLGLFRNDGSYDQNRILNCESKESLHWANTLFEDIKERVI</sequence>
<dbReference type="SUPFAM" id="SSF46785">
    <property type="entry name" value="Winged helix' DNA-binding domain"/>
    <property type="match status" value="1"/>
</dbReference>
<dbReference type="InterPro" id="IPR016490">
    <property type="entry name" value="Tscrpt_reg_HTH_AF0396-typ3"/>
</dbReference>
<dbReference type="Gene3D" id="1.10.10.10">
    <property type="entry name" value="Winged helix-like DNA-binding domain superfamily/Winged helix DNA-binding domain"/>
    <property type="match status" value="1"/>
</dbReference>
<dbReference type="RefSeq" id="WP_223165966.1">
    <property type="nucleotide sequence ID" value="NZ_FMXB01000001.1"/>
</dbReference>
<evidence type="ECO:0000259" key="1">
    <source>
        <dbReference type="Pfam" id="PF08350"/>
    </source>
</evidence>
<feature type="domain" description="Methanogenesis regulatory protein FilR1 middle" evidence="1">
    <location>
        <begin position="131"/>
        <end position="261"/>
    </location>
</feature>
<name>A0A1G5UXV9_9EURY</name>
<dbReference type="InterPro" id="IPR011991">
    <property type="entry name" value="ArsR-like_HTH"/>
</dbReference>
<dbReference type="PIRSF" id="PIRSF006692">
    <property type="entry name" value="TF_HTH_AF0396_prd"/>
    <property type="match status" value="1"/>
</dbReference>
<proteinExistence type="predicted"/>
<gene>
    <name evidence="2" type="ORF">SAMN02910315_00142</name>
</gene>
<dbReference type="AlphaFoldDB" id="A0A1G5UXV9"/>
<evidence type="ECO:0000313" key="2">
    <source>
        <dbReference type="EMBL" id="SDA37595.1"/>
    </source>
</evidence>
<dbReference type="EMBL" id="FMXB01000001">
    <property type="protein sequence ID" value="SDA37595.1"/>
    <property type="molecule type" value="Genomic_DNA"/>
</dbReference>
<evidence type="ECO:0000313" key="3">
    <source>
        <dbReference type="Proteomes" id="UP000323439"/>
    </source>
</evidence>
<dbReference type="InterPro" id="IPR036388">
    <property type="entry name" value="WH-like_DNA-bd_sf"/>
</dbReference>
<reference evidence="2 3" key="1">
    <citation type="submission" date="2016-10" db="EMBL/GenBank/DDBJ databases">
        <authorList>
            <person name="Varghese N."/>
            <person name="Submissions S."/>
        </authorList>
    </citation>
    <scope>NUCLEOTIDE SEQUENCE [LARGE SCALE GENOMIC DNA]</scope>
    <source>
        <strain evidence="2 3">DSM 16643</strain>
    </source>
</reference>
<protein>
    <submittedName>
        <fullName evidence="2">Predicted transcriptional regulator, contains HTH domain</fullName>
    </submittedName>
</protein>
<dbReference type="InterPro" id="IPR013561">
    <property type="entry name" value="FilR1_middle_dom"/>
</dbReference>
<dbReference type="CDD" id="cd00090">
    <property type="entry name" value="HTH_ARSR"/>
    <property type="match status" value="1"/>
</dbReference>
<keyword evidence="3" id="KW-1185">Reference proteome</keyword>
<dbReference type="Pfam" id="PF08350">
    <property type="entry name" value="FilR1_middle"/>
    <property type="match status" value="1"/>
</dbReference>
<dbReference type="InterPro" id="IPR036390">
    <property type="entry name" value="WH_DNA-bd_sf"/>
</dbReference>
<dbReference type="Proteomes" id="UP000323439">
    <property type="component" value="Unassembled WGS sequence"/>
</dbReference>
<organism evidence="2 3">
    <name type="scientific">Methanobrevibacter millerae</name>
    <dbReference type="NCBI Taxonomy" id="230361"/>
    <lineage>
        <taxon>Archaea</taxon>
        <taxon>Methanobacteriati</taxon>
        <taxon>Methanobacteriota</taxon>
        <taxon>Methanomada group</taxon>
        <taxon>Methanobacteria</taxon>
        <taxon>Methanobacteriales</taxon>
        <taxon>Methanobacteriaceae</taxon>
        <taxon>Methanobrevibacter</taxon>
    </lineage>
</organism>